<dbReference type="Proteomes" id="UP000273158">
    <property type="component" value="Unassembled WGS sequence"/>
</dbReference>
<dbReference type="OrthoDB" id="5082712at2"/>
<gene>
    <name evidence="2" type="ORF">C7474_1262</name>
</gene>
<comment type="caution">
    <text evidence="2">The sequence shown here is derived from an EMBL/GenBank/DDBJ whole genome shotgun (WGS) entry which is preliminary data.</text>
</comment>
<evidence type="ECO:0000313" key="2">
    <source>
        <dbReference type="EMBL" id="RLK49128.1"/>
    </source>
</evidence>
<reference evidence="2 3" key="1">
    <citation type="journal article" date="2015" name="Stand. Genomic Sci.">
        <title>Genomic Encyclopedia of Bacterial and Archaeal Type Strains, Phase III: the genomes of soil and plant-associated and newly described type strains.</title>
        <authorList>
            <person name="Whitman W.B."/>
            <person name="Woyke T."/>
            <person name="Klenk H.P."/>
            <person name="Zhou Y."/>
            <person name="Lilburn T.G."/>
            <person name="Beck B.J."/>
            <person name="De Vos P."/>
            <person name="Vandamme P."/>
            <person name="Eisen J.A."/>
            <person name="Garrity G."/>
            <person name="Hugenholtz P."/>
            <person name="Kyrpides N.C."/>
        </authorList>
    </citation>
    <scope>NUCLEOTIDE SEQUENCE [LARGE SCALE GENOMIC DNA]</scope>
    <source>
        <strain evidence="2 3">S2T63</strain>
    </source>
</reference>
<proteinExistence type="predicted"/>
<evidence type="ECO:0000313" key="3">
    <source>
        <dbReference type="Proteomes" id="UP000273158"/>
    </source>
</evidence>
<organism evidence="2 3">
    <name type="scientific">Microbacterium telephonicum</name>
    <dbReference type="NCBI Taxonomy" id="1714841"/>
    <lineage>
        <taxon>Bacteria</taxon>
        <taxon>Bacillati</taxon>
        <taxon>Actinomycetota</taxon>
        <taxon>Actinomycetes</taxon>
        <taxon>Micrococcales</taxon>
        <taxon>Microbacteriaceae</taxon>
        <taxon>Microbacterium</taxon>
    </lineage>
</organism>
<accession>A0A498C9J8</accession>
<protein>
    <submittedName>
        <fullName evidence="2">Uncharacterized protein</fullName>
    </submittedName>
</protein>
<dbReference type="EMBL" id="RCDB01000002">
    <property type="protein sequence ID" value="RLK49128.1"/>
    <property type="molecule type" value="Genomic_DNA"/>
</dbReference>
<evidence type="ECO:0000256" key="1">
    <source>
        <dbReference type="SAM" id="MobiDB-lite"/>
    </source>
</evidence>
<keyword evidence="3" id="KW-1185">Reference proteome</keyword>
<sequence length="75" mass="8102">MGIFQQRPEEPTEWAGLPSEPWEPRTPSEVLADAGDDDLGLFAAGASVSVPIELREELLTETLGEDCTEDGTATR</sequence>
<dbReference type="AlphaFoldDB" id="A0A498C9J8"/>
<dbReference type="RefSeq" id="WP_121058120.1">
    <property type="nucleotide sequence ID" value="NZ_RCDB01000002.1"/>
</dbReference>
<name>A0A498C9J8_9MICO</name>
<feature type="region of interest" description="Disordered" evidence="1">
    <location>
        <begin position="1"/>
        <end position="33"/>
    </location>
</feature>